<evidence type="ECO:0000313" key="3">
    <source>
        <dbReference type="RefSeq" id="XP_047739425.1"/>
    </source>
</evidence>
<reference evidence="3" key="1">
    <citation type="submission" date="2025-08" db="UniProtKB">
        <authorList>
            <consortium name="RefSeq"/>
        </authorList>
    </citation>
    <scope>IDENTIFICATION</scope>
    <source>
        <tissue evidence="3">Whole organism</tissue>
    </source>
</reference>
<accession>A0A979FTG8</accession>
<dbReference type="KEGG" id="hazt:125178810"/>
<organism evidence="2 3">
    <name type="scientific">Hyalella azteca</name>
    <name type="common">Amphipod</name>
    <dbReference type="NCBI Taxonomy" id="294128"/>
    <lineage>
        <taxon>Eukaryota</taxon>
        <taxon>Metazoa</taxon>
        <taxon>Ecdysozoa</taxon>
        <taxon>Arthropoda</taxon>
        <taxon>Crustacea</taxon>
        <taxon>Multicrustacea</taxon>
        <taxon>Malacostraca</taxon>
        <taxon>Eumalacostraca</taxon>
        <taxon>Peracarida</taxon>
        <taxon>Amphipoda</taxon>
        <taxon>Senticaudata</taxon>
        <taxon>Talitrida</taxon>
        <taxon>Talitroidea</taxon>
        <taxon>Hyalellidae</taxon>
        <taxon>Hyalella</taxon>
    </lineage>
</organism>
<sequence length="197" mass="21292">MGDRVRLVGFEGCVGTCAGAAALASVARDAVLHIHMAAPLDLSALEGTYKWLRVYTRPLPPPGSSSPTWPLPPSPPPWLYVEGADEGSWGAVAHTITSFAPPGKRFWRLRLRGSRLPAEELPPLLRALHGAGVRTWGGGDTRAEVDMYGWDFDLRITDDMPSGGPAVPSDAELQEAYQDYLGEDPDSESSDEDSDYD</sequence>
<evidence type="ECO:0000313" key="2">
    <source>
        <dbReference type="Proteomes" id="UP000694843"/>
    </source>
</evidence>
<dbReference type="GeneID" id="125178810"/>
<dbReference type="AlphaFoldDB" id="A0A979FTG8"/>
<feature type="region of interest" description="Disordered" evidence="1">
    <location>
        <begin position="178"/>
        <end position="197"/>
    </location>
</feature>
<dbReference type="RefSeq" id="XP_047739425.1">
    <property type="nucleotide sequence ID" value="XM_047883469.1"/>
</dbReference>
<evidence type="ECO:0000256" key="1">
    <source>
        <dbReference type="SAM" id="MobiDB-lite"/>
    </source>
</evidence>
<proteinExistence type="predicted"/>
<feature type="compositionally biased region" description="Acidic residues" evidence="1">
    <location>
        <begin position="181"/>
        <end position="197"/>
    </location>
</feature>
<gene>
    <name evidence="3" type="primary">LOC125178810</name>
</gene>
<dbReference type="Proteomes" id="UP000694843">
    <property type="component" value="Unplaced"/>
</dbReference>
<protein>
    <submittedName>
        <fullName evidence="3">Uncharacterized protein LOC125178810</fullName>
    </submittedName>
</protein>
<name>A0A979FTG8_HYAAZ</name>
<keyword evidence="2" id="KW-1185">Reference proteome</keyword>